<dbReference type="PANTHER" id="PTHR43223:SF1">
    <property type="entry name" value="ALKYL_ARYL-SULFATASE BDS1"/>
    <property type="match status" value="1"/>
</dbReference>
<name>A0A420GC58_9BURK</name>
<dbReference type="GO" id="GO:0018909">
    <property type="term" value="P:dodecyl sulfate metabolic process"/>
    <property type="evidence" value="ECO:0007669"/>
    <property type="project" value="InterPro"/>
</dbReference>
<evidence type="ECO:0000256" key="6">
    <source>
        <dbReference type="ARBA" id="ARBA00066568"/>
    </source>
</evidence>
<dbReference type="Gene3D" id="1.25.40.880">
    <property type="entry name" value="Alkyl sulfatase, dimerisation domain"/>
    <property type="match status" value="1"/>
</dbReference>
<evidence type="ECO:0000259" key="10">
    <source>
        <dbReference type="SMART" id="SM00849"/>
    </source>
</evidence>
<dbReference type="InterPro" id="IPR052195">
    <property type="entry name" value="Bact_Alkyl/Aryl-Sulfatase"/>
</dbReference>
<dbReference type="SUPFAM" id="SSF55718">
    <property type="entry name" value="SCP-like"/>
    <property type="match status" value="1"/>
</dbReference>
<feature type="chain" id="PRO_5019492801" description="Linear primary-alkylsulfatase" evidence="9">
    <location>
        <begin position="31"/>
        <end position="660"/>
    </location>
</feature>
<evidence type="ECO:0000256" key="1">
    <source>
        <dbReference type="ARBA" id="ARBA00001947"/>
    </source>
</evidence>
<dbReference type="GO" id="GO:0046872">
    <property type="term" value="F:metal ion binding"/>
    <property type="evidence" value="ECO:0007669"/>
    <property type="project" value="UniProtKB-KW"/>
</dbReference>
<dbReference type="AlphaFoldDB" id="A0A420GC58"/>
<evidence type="ECO:0000313" key="12">
    <source>
        <dbReference type="Proteomes" id="UP000283709"/>
    </source>
</evidence>
<keyword evidence="2" id="KW-0479">Metal-binding</keyword>
<evidence type="ECO:0000256" key="9">
    <source>
        <dbReference type="SAM" id="SignalP"/>
    </source>
</evidence>
<comment type="similarity">
    <text evidence="5">Belongs to the metallo-beta-lactamase superfamily. Type III sulfatase family.</text>
</comment>
<dbReference type="InterPro" id="IPR001279">
    <property type="entry name" value="Metallo-B-lactamas"/>
</dbReference>
<dbReference type="Gene3D" id="3.30.1050.10">
    <property type="entry name" value="SCP2 sterol-binding domain"/>
    <property type="match status" value="1"/>
</dbReference>
<dbReference type="GO" id="GO:0046983">
    <property type="term" value="F:protein dimerization activity"/>
    <property type="evidence" value="ECO:0007669"/>
    <property type="project" value="InterPro"/>
</dbReference>
<dbReference type="PANTHER" id="PTHR43223">
    <property type="entry name" value="ALKYL/ARYL-SULFATASE"/>
    <property type="match status" value="1"/>
</dbReference>
<keyword evidence="4" id="KW-0862">Zinc</keyword>
<dbReference type="InterPro" id="IPR044097">
    <property type="entry name" value="Bds1/SdsA1_MBL-fold"/>
</dbReference>
<dbReference type="SMART" id="SM00849">
    <property type="entry name" value="Lactamase_B"/>
    <property type="match status" value="1"/>
</dbReference>
<comment type="cofactor">
    <cofactor evidence="1">
        <name>Zn(2+)</name>
        <dbReference type="ChEBI" id="CHEBI:29105"/>
    </cofactor>
</comment>
<dbReference type="CDD" id="cd07710">
    <property type="entry name" value="arylsulfatase_Sdsa1-like_MBL-fold"/>
    <property type="match status" value="1"/>
</dbReference>
<dbReference type="Pfam" id="PF00753">
    <property type="entry name" value="Lactamase_B"/>
    <property type="match status" value="1"/>
</dbReference>
<dbReference type="SUPFAM" id="SSF56281">
    <property type="entry name" value="Metallo-hydrolase/oxidoreductase"/>
    <property type="match status" value="1"/>
</dbReference>
<evidence type="ECO:0000256" key="8">
    <source>
        <dbReference type="ARBA" id="ARBA00075789"/>
    </source>
</evidence>
<evidence type="ECO:0000256" key="3">
    <source>
        <dbReference type="ARBA" id="ARBA00022801"/>
    </source>
</evidence>
<evidence type="ECO:0000256" key="7">
    <source>
        <dbReference type="ARBA" id="ARBA00068034"/>
    </source>
</evidence>
<organism evidence="11 12">
    <name type="scientific">Paraburkholderia fungorum</name>
    <dbReference type="NCBI Taxonomy" id="134537"/>
    <lineage>
        <taxon>Bacteria</taxon>
        <taxon>Pseudomonadati</taxon>
        <taxon>Pseudomonadota</taxon>
        <taxon>Betaproteobacteria</taxon>
        <taxon>Burkholderiales</taxon>
        <taxon>Burkholderiaceae</taxon>
        <taxon>Paraburkholderia</taxon>
    </lineage>
</organism>
<dbReference type="RefSeq" id="WP_120346459.1">
    <property type="nucleotide sequence ID" value="NZ_MCAS01000024.1"/>
</dbReference>
<dbReference type="OrthoDB" id="9815874at2"/>
<dbReference type="FunFam" id="3.60.15.30:FF:000001">
    <property type="entry name" value="Alkyl/aryl-sulfatase BDS1"/>
    <property type="match status" value="1"/>
</dbReference>
<dbReference type="FunFam" id="1.25.40.880:FF:000001">
    <property type="entry name" value="SDS hydrolase SdsA1"/>
    <property type="match status" value="1"/>
</dbReference>
<feature type="signal peptide" evidence="9">
    <location>
        <begin position="1"/>
        <end position="30"/>
    </location>
</feature>
<evidence type="ECO:0000256" key="2">
    <source>
        <dbReference type="ARBA" id="ARBA00022723"/>
    </source>
</evidence>
<dbReference type="Gene3D" id="3.60.15.30">
    <property type="entry name" value="Metallo-beta-lactamase domain"/>
    <property type="match status" value="1"/>
</dbReference>
<keyword evidence="9" id="KW-0732">Signal</keyword>
<sequence>MEKQKRNRRLTAVTVAVATLCLSHAVLSQAAAPNKDATAITKQENAEVYKQLPFDDKQDFEDAQRGFIATIPNGVIKTDTGGVSWDLNKYKFLQGEAPDTVNPSLWRNAQLNMFNGLFKVTDHVYQVRGLDLANMTIVEGDNGIIIIDVLVTKEAARAALDLYYQHRPKKPVLAVIYTHSHADHYGGVKGVVDEADVKSGKVKIIAPEGFLAEAVSENVFAGNAMGRRTLYQYGAFLPASARGQVDAGLGKTTSFGSLGLIAPTDTISKTGETRTIGGVQFEFQMAPGTEAPSEMLIYMPQFKLLDTAEDTTHTLHNLYTLRGAQVRDAANWWKVLNEAIVRYGDKTDVVISQHQWPTWGQERAVSYIAGTRDMFKYIHDQSLRLANEGYTMTEIGEQIQVPDTTGKKWYNRGYYGSVNHDSKAVYQRYLGWYDSNPANLHPLPPEEESKEFVRYMGGADAVMAKAKQDFDKGNYRWVATAMNKVVFADPENKAARNLEADALEQLGYQTENPTWRNEYLMGAYELRNGVPKVPGVNTVTPDAVAAMNPALLLDYMGIRLNGPKANGKHTTINWDLGNGEKYAIELRNSVLIYTPNATLPNADATLNMSKDEFASLLMGGQTLDKETQSGKAKVAGDSQKVTELFSMLDSFNPMFNIVTP</sequence>
<dbReference type="EMBL" id="MCAS01000024">
    <property type="protein sequence ID" value="RKF42758.1"/>
    <property type="molecule type" value="Genomic_DNA"/>
</dbReference>
<dbReference type="Proteomes" id="UP000283709">
    <property type="component" value="Unassembled WGS sequence"/>
</dbReference>
<dbReference type="InterPro" id="IPR038536">
    <property type="entry name" value="Alkyl/aryl-sulf_dimr_sf"/>
</dbReference>
<dbReference type="InterPro" id="IPR036527">
    <property type="entry name" value="SCP2_sterol-bd_dom_sf"/>
</dbReference>
<dbReference type="Pfam" id="PF14863">
    <property type="entry name" value="Alkyl_sulf_dimr"/>
    <property type="match status" value="1"/>
</dbReference>
<dbReference type="InterPro" id="IPR036866">
    <property type="entry name" value="RibonucZ/Hydroxyglut_hydro"/>
</dbReference>
<evidence type="ECO:0000256" key="4">
    <source>
        <dbReference type="ARBA" id="ARBA00022833"/>
    </source>
</evidence>
<dbReference type="InterPro" id="IPR029228">
    <property type="entry name" value="Alkyl_sulf_dimr"/>
</dbReference>
<dbReference type="Pfam" id="PF14864">
    <property type="entry name" value="Alkyl_sulf_C"/>
    <property type="match status" value="1"/>
</dbReference>
<evidence type="ECO:0000256" key="5">
    <source>
        <dbReference type="ARBA" id="ARBA00033751"/>
    </source>
</evidence>
<dbReference type="GO" id="GO:0018741">
    <property type="term" value="F:linear primary-alkylsulfatase activity"/>
    <property type="evidence" value="ECO:0007669"/>
    <property type="project" value="UniProtKB-EC"/>
</dbReference>
<feature type="domain" description="Metallo-beta-lactamase" evidence="10">
    <location>
        <begin position="132"/>
        <end position="354"/>
    </location>
</feature>
<evidence type="ECO:0000313" key="11">
    <source>
        <dbReference type="EMBL" id="RKF42758.1"/>
    </source>
</evidence>
<dbReference type="InterPro" id="IPR029229">
    <property type="entry name" value="Alkyl_sulf_C"/>
</dbReference>
<dbReference type="EC" id="3.1.6.21" evidence="6"/>
<comment type="caution">
    <text evidence="11">The sequence shown here is derived from an EMBL/GenBank/DDBJ whole genome shotgun (WGS) entry which is preliminary data.</text>
</comment>
<gene>
    <name evidence="11" type="ORF">BCY88_30845</name>
</gene>
<proteinExistence type="inferred from homology"/>
<protein>
    <recommendedName>
        <fullName evidence="7">Linear primary-alkylsulfatase</fullName>
        <ecNumber evidence="6">3.1.6.21</ecNumber>
    </recommendedName>
    <alternativeName>
        <fullName evidence="8">Type III linear primary-alkylsulfatase</fullName>
    </alternativeName>
</protein>
<reference evidence="11 12" key="1">
    <citation type="submission" date="2016-07" db="EMBL/GenBank/DDBJ databases">
        <title>Genome analysis of Burkholderia fungorum ES3-20.</title>
        <authorList>
            <person name="Xu D."/>
            <person name="Yao R."/>
            <person name="Zheng S."/>
        </authorList>
    </citation>
    <scope>NUCLEOTIDE SEQUENCE [LARGE SCALE GENOMIC DNA]</scope>
    <source>
        <strain evidence="11 12">ES3-20</strain>
    </source>
</reference>
<accession>A0A420GC58</accession>
<keyword evidence="3" id="KW-0378">Hydrolase</keyword>